<feature type="compositionally biased region" description="Polar residues" evidence="1">
    <location>
        <begin position="93"/>
        <end position="108"/>
    </location>
</feature>
<dbReference type="EMBL" id="JANPWB010000007">
    <property type="protein sequence ID" value="KAJ1169956.1"/>
    <property type="molecule type" value="Genomic_DNA"/>
</dbReference>
<comment type="caution">
    <text evidence="2">The sequence shown here is derived from an EMBL/GenBank/DDBJ whole genome shotgun (WGS) entry which is preliminary data.</text>
</comment>
<protein>
    <submittedName>
        <fullName evidence="2">Uncharacterized protein</fullName>
    </submittedName>
</protein>
<organism evidence="2 3">
    <name type="scientific">Pleurodeles waltl</name>
    <name type="common">Iberian ribbed newt</name>
    <dbReference type="NCBI Taxonomy" id="8319"/>
    <lineage>
        <taxon>Eukaryota</taxon>
        <taxon>Metazoa</taxon>
        <taxon>Chordata</taxon>
        <taxon>Craniata</taxon>
        <taxon>Vertebrata</taxon>
        <taxon>Euteleostomi</taxon>
        <taxon>Amphibia</taxon>
        <taxon>Batrachia</taxon>
        <taxon>Caudata</taxon>
        <taxon>Salamandroidea</taxon>
        <taxon>Salamandridae</taxon>
        <taxon>Pleurodelinae</taxon>
        <taxon>Pleurodeles</taxon>
    </lineage>
</organism>
<dbReference type="AlphaFoldDB" id="A0AAV7T136"/>
<feature type="region of interest" description="Disordered" evidence="1">
    <location>
        <begin position="70"/>
        <end position="147"/>
    </location>
</feature>
<keyword evidence="3" id="KW-1185">Reference proteome</keyword>
<feature type="compositionally biased region" description="Polar residues" evidence="1">
    <location>
        <begin position="136"/>
        <end position="147"/>
    </location>
</feature>
<name>A0AAV7T136_PLEWA</name>
<reference evidence="2" key="1">
    <citation type="journal article" date="2022" name="bioRxiv">
        <title>Sequencing and chromosome-scale assembly of the giantPleurodeles waltlgenome.</title>
        <authorList>
            <person name="Brown T."/>
            <person name="Elewa A."/>
            <person name="Iarovenko S."/>
            <person name="Subramanian E."/>
            <person name="Araus A.J."/>
            <person name="Petzold A."/>
            <person name="Susuki M."/>
            <person name="Suzuki K.-i.T."/>
            <person name="Hayashi T."/>
            <person name="Toyoda A."/>
            <person name="Oliveira C."/>
            <person name="Osipova E."/>
            <person name="Leigh N.D."/>
            <person name="Simon A."/>
            <person name="Yun M.H."/>
        </authorList>
    </citation>
    <scope>NUCLEOTIDE SEQUENCE</scope>
    <source>
        <strain evidence="2">20211129_DDA</strain>
        <tissue evidence="2">Liver</tissue>
    </source>
</reference>
<evidence type="ECO:0000313" key="3">
    <source>
        <dbReference type="Proteomes" id="UP001066276"/>
    </source>
</evidence>
<evidence type="ECO:0000313" key="2">
    <source>
        <dbReference type="EMBL" id="KAJ1169956.1"/>
    </source>
</evidence>
<sequence>MVKLNAKQRHTQRRRGRKKRIAGTRVIPDAVPKLTIPDIWASKEDMSPRSPAPTTVSVVPSLYLVTKQKNAAKSDYPWSVEGAGNTGELRTAPSGSHGQSTQVTSPNPSLAHLTAPPTQALRATITPPSHTYHAQAENSTTGRSNNC</sequence>
<accession>A0AAV7T136</accession>
<feature type="region of interest" description="Disordered" evidence="1">
    <location>
        <begin position="1"/>
        <end position="21"/>
    </location>
</feature>
<proteinExistence type="predicted"/>
<dbReference type="Proteomes" id="UP001066276">
    <property type="component" value="Chromosome 4_1"/>
</dbReference>
<evidence type="ECO:0000256" key="1">
    <source>
        <dbReference type="SAM" id="MobiDB-lite"/>
    </source>
</evidence>
<gene>
    <name evidence="2" type="ORF">NDU88_001837</name>
</gene>